<dbReference type="Proteomes" id="UP000431401">
    <property type="component" value="Unassembled WGS sequence"/>
</dbReference>
<keyword evidence="3 5" id="KW-1133">Transmembrane helix</keyword>
<dbReference type="InterPro" id="IPR032808">
    <property type="entry name" value="DoxX"/>
</dbReference>
<dbReference type="OrthoDB" id="329282at2"/>
<reference evidence="6 7" key="1">
    <citation type="submission" date="2019-10" db="EMBL/GenBank/DDBJ databases">
        <title>Nocardia macrotermitis sp. nov. and Nocardia aurantia sp. nov., isolated from the gut of fungus growing-termite Macrotermes natalensis.</title>
        <authorList>
            <person name="Benndorf R."/>
            <person name="Schwitalla J."/>
            <person name="Martin K."/>
            <person name="De Beer W."/>
            <person name="Kaster A.-K."/>
            <person name="Vollmers J."/>
            <person name="Poulsen M."/>
            <person name="Beemelmanns C."/>
        </authorList>
    </citation>
    <scope>NUCLEOTIDE SEQUENCE [LARGE SCALE GENOMIC DNA]</scope>
    <source>
        <strain evidence="6 7">RB56</strain>
    </source>
</reference>
<gene>
    <name evidence="6" type="ORF">NRB56_09280</name>
</gene>
<evidence type="ECO:0000256" key="4">
    <source>
        <dbReference type="ARBA" id="ARBA00023136"/>
    </source>
</evidence>
<evidence type="ECO:0008006" key="8">
    <source>
        <dbReference type="Google" id="ProtNLM"/>
    </source>
</evidence>
<keyword evidence="7" id="KW-1185">Reference proteome</keyword>
<dbReference type="Pfam" id="PF07681">
    <property type="entry name" value="DoxX"/>
    <property type="match status" value="1"/>
</dbReference>
<evidence type="ECO:0000256" key="2">
    <source>
        <dbReference type="ARBA" id="ARBA00022692"/>
    </source>
</evidence>
<dbReference type="AlphaFoldDB" id="A0A7K0DJF1"/>
<dbReference type="RefSeq" id="WP_153339242.1">
    <property type="nucleotide sequence ID" value="NZ_WEGI01000002.1"/>
</dbReference>
<comment type="caution">
    <text evidence="6">The sequence shown here is derived from an EMBL/GenBank/DDBJ whole genome shotgun (WGS) entry which is preliminary data.</text>
</comment>
<name>A0A7K0DJF1_9NOCA</name>
<feature type="transmembrane region" description="Helical" evidence="5">
    <location>
        <begin position="71"/>
        <end position="88"/>
    </location>
</feature>
<accession>A0A7K0DJF1</accession>
<protein>
    <recommendedName>
        <fullName evidence="8">DoxX family protein</fullName>
    </recommendedName>
</protein>
<evidence type="ECO:0000256" key="5">
    <source>
        <dbReference type="SAM" id="Phobius"/>
    </source>
</evidence>
<evidence type="ECO:0000313" key="7">
    <source>
        <dbReference type="Proteomes" id="UP000431401"/>
    </source>
</evidence>
<comment type="subcellular location">
    <subcellularLocation>
        <location evidence="1">Membrane</location>
        <topology evidence="1">Multi-pass membrane protein</topology>
    </subcellularLocation>
</comment>
<sequence>MSVVVLIGRILFALLFILSSFGHFAQSEGMAAYATAKGVPAAKAAVVGSGVLALVAGLMVLLGIWADLGCLLILVFLIPTTFMMHTFWQESDPQVKQSEMINFNKNIALMGAALALFAFFAHERHLGLMITGPLFTLH</sequence>
<keyword evidence="2 5" id="KW-0812">Transmembrane</keyword>
<evidence type="ECO:0000313" key="6">
    <source>
        <dbReference type="EMBL" id="MQY25372.1"/>
    </source>
</evidence>
<organism evidence="6 7">
    <name type="scientific">Nocardia aurantia</name>
    <dbReference type="NCBI Taxonomy" id="2585199"/>
    <lineage>
        <taxon>Bacteria</taxon>
        <taxon>Bacillati</taxon>
        <taxon>Actinomycetota</taxon>
        <taxon>Actinomycetes</taxon>
        <taxon>Mycobacteriales</taxon>
        <taxon>Nocardiaceae</taxon>
        <taxon>Nocardia</taxon>
    </lineage>
</organism>
<feature type="transmembrane region" description="Helical" evidence="5">
    <location>
        <begin position="46"/>
        <end position="64"/>
    </location>
</feature>
<dbReference type="GO" id="GO:0016020">
    <property type="term" value="C:membrane"/>
    <property type="evidence" value="ECO:0007669"/>
    <property type="project" value="UniProtKB-SubCell"/>
</dbReference>
<evidence type="ECO:0000256" key="1">
    <source>
        <dbReference type="ARBA" id="ARBA00004141"/>
    </source>
</evidence>
<keyword evidence="4 5" id="KW-0472">Membrane</keyword>
<dbReference type="EMBL" id="WEGI01000002">
    <property type="protein sequence ID" value="MQY25372.1"/>
    <property type="molecule type" value="Genomic_DNA"/>
</dbReference>
<feature type="transmembrane region" description="Helical" evidence="5">
    <location>
        <begin position="100"/>
        <end position="121"/>
    </location>
</feature>
<proteinExistence type="predicted"/>
<evidence type="ECO:0000256" key="3">
    <source>
        <dbReference type="ARBA" id="ARBA00022989"/>
    </source>
</evidence>